<dbReference type="GO" id="GO:0000922">
    <property type="term" value="C:spindle pole"/>
    <property type="evidence" value="ECO:0007669"/>
    <property type="project" value="TreeGrafter"/>
</dbReference>
<dbReference type="EMBL" id="JAROKS010000002">
    <property type="protein sequence ID" value="KAK1805996.1"/>
    <property type="molecule type" value="Genomic_DNA"/>
</dbReference>
<dbReference type="GO" id="GO:0051295">
    <property type="term" value="P:establishment of meiotic spindle localization"/>
    <property type="evidence" value="ECO:0007669"/>
    <property type="project" value="TreeGrafter"/>
</dbReference>
<dbReference type="InterPro" id="IPR036872">
    <property type="entry name" value="CH_dom_sf"/>
</dbReference>
<keyword evidence="6" id="KW-0677">Repeat</keyword>
<evidence type="ECO:0000313" key="13">
    <source>
        <dbReference type="EMBL" id="KAK1805996.1"/>
    </source>
</evidence>
<feature type="domain" description="Calponin-homology (CH)" evidence="12">
    <location>
        <begin position="448"/>
        <end position="597"/>
    </location>
</feature>
<protein>
    <recommendedName>
        <fullName evidence="12">Calponin-homology (CH) domain-containing protein</fullName>
    </recommendedName>
</protein>
<dbReference type="PROSITE" id="PS50021">
    <property type="entry name" value="CH"/>
    <property type="match status" value="2"/>
</dbReference>
<dbReference type="GO" id="GO:0007051">
    <property type="term" value="P:spindle organization"/>
    <property type="evidence" value="ECO:0007669"/>
    <property type="project" value="UniProtKB-ARBA"/>
</dbReference>
<keyword evidence="14" id="KW-1185">Reference proteome</keyword>
<sequence length="2532" mass="296669">QPSLNKFSKAPPKKSYPKSTPQVLLEFWTDNCHVCLACTGGQSSGTSKVKTAKVIAVAQSRLAFIKPMQTVNALSLTMGDKFNIPKAPTKEEMSFRTYTARRHLNHLRRAACQLFTSEGMVKAIQRLEIEVEAKRLLVRKDRHLWKDIGERQKVLNWLLSYNPLWLRIGLETIFGELIPLESNSDITGLAMFVLRRLLWNPDIAAEFRHPKVPHLYRDGHEEALSQFTLKKLILLVCFLDKAKESRLIEHDPCLFCMDAEFKTSKDILLAFSRDFLSGEGNLPRHLALLGLTVSHSQTALAEFSFAVQNLAIDLRCGIRLVRIMELFTQDWSLSSKLRMPAVSRLQKVHNVDLALHVLRERGVSLSDEHGTVTDARDIVDGHREKTLNLLWKIIFTFQVEILLDVEQLKEEIGFLRKTRRAKQMLALLRADKCAVRSTKERPTFQHPSEKIRLLLDWVNTVCEFYSLKAENFTVAFSDGRILCYLIHHYHPNHLPAEDIHQETTQTIECGYRGNMELNNSSSDSDCSFAMEQNANESLSVDFKVLLENERSNFQLVNTAVTYLGGVPTMITPEDMSNTIPNEKVVTCYLSFLCARLLDLRNETRAARVIQRAWRRYRLQKDAQLHQQRNLAAYKIQACVRSFLQKRRLARQTKAVTVIQAFWRGYSARGELSRMREAKEHVVRNAAAILIQKMYRGWRTRTFLSKSHACVVIQTAFRKWHLSKMAWRNSAAVRIQTWYRMRLCRRRHLAVRSSAVCIQAWFRGNYQRQRFQVLKQQHGAAIVIQSAVRAFLVCRRIREMRQAAAVIQAWYRACSLRNAEQRRYLEMKSAVVSLQAAFRGWRVRREAGRRRHAVLLIQASYRAFVARLCFWTLKKATVLIQRRYRAKVVGGKLREDFQALKCAAVQIQALWRGRAQRKRMEQLHQSATVIQSHYRRHAAQTKFMALKCATLVIQKQYRAFTAARMLQCEFLAMRKAAVTIQSAYRGMRARQEMFKRAKAATLIQSALRAFTCRKKFLAQKSAAIVLQQIYRARAHRQLQRDHYLQLRQAAIGLQAIYRGSRARRAQTTRHRAATVIQTYYRVYRVRVSYLAVRCATVVIQRRYRAHVLEKHTRASYIQTKTAAVTIQSAFRGMQVRRKLQKMHLAATVIQAHFRGHSQLLKYKRQKWAASVIQQHFQASVMKNAAEKQYVALKTVALFIQSVYRGMRARKRLAEMHWAARALQRTYRARKQCREYRALKQAAVVVQRKFRAKLHAEQQRDMYSSMRRAAITLQAACRGMRVRQEMREGHRAATVIQARYRMYRVHTSFRALRLAAVLIQRWVRCHLKRKEARDHFLKLRHSALVLQAVFRGSRTRCEIAKLHSAATVIQRNYLACRERRRFLSIKAAVERCQQKRRAALAARRERITYMAKRSAVVTIQAGCRGMRVRQQMRVRQEAAVIIQSHVRKHINVQYYQRILWAARTIQQHYRANMLMRQTKLSLQEMQRSAVVLQAAFRGMKTRSSLNRKHQAATVLQSAYRAHCAQMRYLCMKYAAVAIQQKYRATLEARQQREHFLRLRRVTVHLQACYRGQKVRREVVLQQQAATLIQAAFRRHREETKYQAMRLSAIIIQKYYRSCIQAKNDREEYVRLRRCAILIQAAFRGHCVRQTITAMHKAATVIQAALRMHKHRCAFRRQRWAACILQERFHAWKLGRQQWQRYRQLKDAAVCLQKSFRGRKGREAANRLRAARTIRSYLRAALQRRRFLKTKAAVVAIQSAHRGRRCRVRLAEKQKAALVIQRWYRSRRLVRTQRNKYRAIRKATLTLQRALRGALVRQREKRRLAAIKVQSALRMHIYRRRYVELRACAVVLQAHYRMWAARRSFLCHRAAAVTLQTFYRAYRAKLEHRHQYLRTLRSVQILQARVRGFIEYRRFQKMRASAVSIQVYYRGMRERRKFQRVKKSISAIQKHYRAYQQGKNERTHFLKLRSSAVLIQSEFRAYQSRKHEAQNQAALTIQAWFRGHQARRAYISKRAAIATIHRCLQTRVQRARFQDVQHSVRVIQQRWKETLLARRQRADFMRVRKSAVLIQALWRAARVRSSIQKKRRAAMVIQTAFRRYVRRRELTQRKASALVLQRHFRVFLLARAEQERRRRQVSAAVTLQAFCRGWLARQQAKEAARVVGLRRFCAAAYHHLCAVRIQRALRAHWALTAAQRQISSILYIQRWIRAKLQRKRYLEQRESIIKVQRVVKAWFHHRSRAATVIQHMARRFLLRCRKEKLQQGIIKAQALWRGHSSRKFHDTSKVISIRHRLRKVNREAKEEDKLCHKTKTALSYLLEYHNYAHILMALKNLETATRLSPECCEHLVNSGATRTVFTLIRSCNRSVPSMEIITLAIQVLLNLSKYNKTIDTVYEVEDSVDTLLDLLQIYREKAGDKVADKGGSIFTKACFLLVILVQDEGRAMGVRTLPRASDRICSIYRLTMRKYKMDAQRTKVKQKMNVSLNGSFLPQATPQKSKSVARFVPDWVLQKAKRKDIVDPLGAIQMLVHALALIP</sequence>
<evidence type="ECO:0000256" key="10">
    <source>
        <dbReference type="ARBA" id="ARBA00023242"/>
    </source>
</evidence>
<evidence type="ECO:0000256" key="3">
    <source>
        <dbReference type="ARBA" id="ARBA00022490"/>
    </source>
</evidence>
<evidence type="ECO:0000256" key="11">
    <source>
        <dbReference type="ARBA" id="ARBA00023306"/>
    </source>
</evidence>
<organism evidence="13 14">
    <name type="scientific">Electrophorus voltai</name>
    <dbReference type="NCBI Taxonomy" id="2609070"/>
    <lineage>
        <taxon>Eukaryota</taxon>
        <taxon>Metazoa</taxon>
        <taxon>Chordata</taxon>
        <taxon>Craniata</taxon>
        <taxon>Vertebrata</taxon>
        <taxon>Euteleostomi</taxon>
        <taxon>Actinopterygii</taxon>
        <taxon>Neopterygii</taxon>
        <taxon>Teleostei</taxon>
        <taxon>Ostariophysi</taxon>
        <taxon>Gymnotiformes</taxon>
        <taxon>Gymnotoidei</taxon>
        <taxon>Gymnotidae</taxon>
        <taxon>Electrophorus</taxon>
    </lineage>
</organism>
<evidence type="ECO:0000313" key="14">
    <source>
        <dbReference type="Proteomes" id="UP001239994"/>
    </source>
</evidence>
<evidence type="ECO:0000256" key="5">
    <source>
        <dbReference type="ARBA" id="ARBA00022618"/>
    </source>
</evidence>
<evidence type="ECO:0000256" key="8">
    <source>
        <dbReference type="ARBA" id="ARBA00022860"/>
    </source>
</evidence>
<dbReference type="Pfam" id="PF00307">
    <property type="entry name" value="CH"/>
    <property type="match status" value="1"/>
</dbReference>
<accession>A0AAD9E5Q0</accession>
<dbReference type="InterPro" id="IPR016024">
    <property type="entry name" value="ARM-type_fold"/>
</dbReference>
<keyword evidence="8" id="KW-0112">Calmodulin-binding</keyword>
<evidence type="ECO:0000256" key="6">
    <source>
        <dbReference type="ARBA" id="ARBA00022737"/>
    </source>
</evidence>
<feature type="non-terminal residue" evidence="13">
    <location>
        <position position="2532"/>
    </location>
</feature>
<comment type="subcellular location">
    <subcellularLocation>
        <location evidence="2">Cytoplasm</location>
    </subcellularLocation>
    <subcellularLocation>
        <location evidence="1">Nucleus</location>
    </subcellularLocation>
</comment>
<evidence type="ECO:0000256" key="4">
    <source>
        <dbReference type="ARBA" id="ARBA00022553"/>
    </source>
</evidence>
<evidence type="ECO:0000256" key="7">
    <source>
        <dbReference type="ARBA" id="ARBA00022776"/>
    </source>
</evidence>
<keyword evidence="7" id="KW-0498">Mitosis</keyword>
<dbReference type="CDD" id="cd21224">
    <property type="entry name" value="CH_ASPM_rpt2"/>
    <property type="match status" value="1"/>
</dbReference>
<evidence type="ECO:0000259" key="12">
    <source>
        <dbReference type="PROSITE" id="PS50021"/>
    </source>
</evidence>
<evidence type="ECO:0000256" key="2">
    <source>
        <dbReference type="ARBA" id="ARBA00004496"/>
    </source>
</evidence>
<dbReference type="FunFam" id="1.10.418.10:FF:000051">
    <property type="entry name" value="Abnormal spindle-like microcephaly-associated protein homolog"/>
    <property type="match status" value="1"/>
</dbReference>
<dbReference type="InterPro" id="IPR000048">
    <property type="entry name" value="IQ_motif_EF-hand-BS"/>
</dbReference>
<dbReference type="SMART" id="SM00033">
    <property type="entry name" value="CH"/>
    <property type="match status" value="2"/>
</dbReference>
<reference evidence="13" key="1">
    <citation type="submission" date="2023-03" db="EMBL/GenBank/DDBJ databases">
        <title>Electrophorus voltai genome.</title>
        <authorList>
            <person name="Bian C."/>
        </authorList>
    </citation>
    <scope>NUCLEOTIDE SEQUENCE</scope>
    <source>
        <strain evidence="13">CB-2022</strain>
        <tissue evidence="13">Muscle</tissue>
    </source>
</reference>
<dbReference type="CDD" id="cd21223">
    <property type="entry name" value="CH_ASPM_rpt1"/>
    <property type="match status" value="1"/>
</dbReference>
<dbReference type="GO" id="GO:0005737">
    <property type="term" value="C:cytoplasm"/>
    <property type="evidence" value="ECO:0007669"/>
    <property type="project" value="UniProtKB-SubCell"/>
</dbReference>
<dbReference type="Proteomes" id="UP001239994">
    <property type="component" value="Unassembled WGS sequence"/>
</dbReference>
<dbReference type="InterPro" id="IPR051185">
    <property type="entry name" value="ASPM"/>
</dbReference>
<keyword evidence="5" id="KW-0132">Cell division</keyword>
<keyword evidence="3" id="KW-0963">Cytoplasm</keyword>
<dbReference type="InterPro" id="IPR027417">
    <property type="entry name" value="P-loop_NTPase"/>
</dbReference>
<keyword evidence="4" id="KW-0597">Phosphoprotein</keyword>
<dbReference type="GO" id="GO:0005634">
    <property type="term" value="C:nucleus"/>
    <property type="evidence" value="ECO:0007669"/>
    <property type="project" value="UniProtKB-SubCell"/>
</dbReference>
<dbReference type="FunFam" id="1.20.5.190:FF:000008">
    <property type="entry name" value="Abnormal spindle-like microcephaly-associated protein homolog"/>
    <property type="match status" value="3"/>
</dbReference>
<proteinExistence type="predicted"/>
<dbReference type="CDD" id="cd23767">
    <property type="entry name" value="IQCD"/>
    <property type="match status" value="3"/>
</dbReference>
<dbReference type="SUPFAM" id="SSF47576">
    <property type="entry name" value="Calponin-homology domain, CH-domain"/>
    <property type="match status" value="1"/>
</dbReference>
<keyword evidence="9" id="KW-0175">Coiled coil</keyword>
<dbReference type="Pfam" id="PF00612">
    <property type="entry name" value="IQ"/>
    <property type="match status" value="28"/>
</dbReference>
<evidence type="ECO:0000256" key="9">
    <source>
        <dbReference type="ARBA" id="ARBA00023054"/>
    </source>
</evidence>
<name>A0AAD9E5Q0_9TELE</name>
<dbReference type="PANTHER" id="PTHR22706">
    <property type="entry name" value="ASSEMBLY FACTOR FOR SPINDLE MICROTUBULES"/>
    <property type="match status" value="1"/>
</dbReference>
<comment type="caution">
    <text evidence="13">The sequence shown here is derived from an EMBL/GenBank/DDBJ whole genome shotgun (WGS) entry which is preliminary data.</text>
</comment>
<dbReference type="Gene3D" id="1.10.418.10">
    <property type="entry name" value="Calponin-like domain"/>
    <property type="match status" value="2"/>
</dbReference>
<dbReference type="PROSITE" id="PS50096">
    <property type="entry name" value="IQ"/>
    <property type="match status" value="40"/>
</dbReference>
<dbReference type="InterPro" id="IPR001715">
    <property type="entry name" value="CH_dom"/>
</dbReference>
<dbReference type="SUPFAM" id="SSF52540">
    <property type="entry name" value="P-loop containing nucleoside triphosphate hydrolases"/>
    <property type="match status" value="14"/>
</dbReference>
<dbReference type="PANTHER" id="PTHR22706:SF1">
    <property type="entry name" value="ASSEMBLY FACTOR FOR SPINDLE MICROTUBULES"/>
    <property type="match status" value="1"/>
</dbReference>
<feature type="domain" description="Calponin-homology (CH)" evidence="12">
    <location>
        <begin position="262"/>
        <end position="398"/>
    </location>
</feature>
<dbReference type="SUPFAM" id="SSF48371">
    <property type="entry name" value="ARM repeat"/>
    <property type="match status" value="1"/>
</dbReference>
<dbReference type="GO" id="GO:0000278">
    <property type="term" value="P:mitotic cell cycle"/>
    <property type="evidence" value="ECO:0007669"/>
    <property type="project" value="TreeGrafter"/>
</dbReference>
<keyword evidence="10" id="KW-0539">Nucleus</keyword>
<gene>
    <name evidence="13" type="ORF">P4O66_013042</name>
</gene>
<dbReference type="GO" id="GO:0005516">
    <property type="term" value="F:calmodulin binding"/>
    <property type="evidence" value="ECO:0007669"/>
    <property type="project" value="UniProtKB-KW"/>
</dbReference>
<keyword evidence="11" id="KW-0131">Cell cycle</keyword>
<dbReference type="Gene3D" id="1.20.5.190">
    <property type="match status" value="25"/>
</dbReference>
<dbReference type="GO" id="GO:0051301">
    <property type="term" value="P:cell division"/>
    <property type="evidence" value="ECO:0007669"/>
    <property type="project" value="UniProtKB-KW"/>
</dbReference>
<dbReference type="SMART" id="SM00015">
    <property type="entry name" value="IQ"/>
    <property type="match status" value="56"/>
</dbReference>
<evidence type="ECO:0000256" key="1">
    <source>
        <dbReference type="ARBA" id="ARBA00004123"/>
    </source>
</evidence>